<keyword evidence="6" id="KW-0040">ANK repeat</keyword>
<dbReference type="SMART" id="SM00248">
    <property type="entry name" value="ANK"/>
    <property type="match status" value="4"/>
</dbReference>
<dbReference type="PROSITE" id="PS50011">
    <property type="entry name" value="PROTEIN_KINASE_DOM"/>
    <property type="match status" value="1"/>
</dbReference>
<dbReference type="SUPFAM" id="SSF48403">
    <property type="entry name" value="Ankyrin repeat"/>
    <property type="match status" value="1"/>
</dbReference>
<comment type="caution">
    <text evidence="9">The sequence shown here is derived from an EMBL/GenBank/DDBJ whole genome shotgun (WGS) entry which is preliminary data.</text>
</comment>
<dbReference type="Proteomes" id="UP001162131">
    <property type="component" value="Unassembled WGS sequence"/>
</dbReference>
<evidence type="ECO:0000256" key="5">
    <source>
        <dbReference type="ARBA" id="ARBA00022840"/>
    </source>
</evidence>
<dbReference type="Pfam" id="PF12796">
    <property type="entry name" value="Ank_2"/>
    <property type="match status" value="1"/>
</dbReference>
<dbReference type="Pfam" id="PF00069">
    <property type="entry name" value="Pkinase"/>
    <property type="match status" value="1"/>
</dbReference>
<keyword evidence="2" id="KW-0808">Transferase</keyword>
<dbReference type="Gene3D" id="3.30.200.20">
    <property type="entry name" value="Phosphorylase Kinase, domain 1"/>
    <property type="match status" value="1"/>
</dbReference>
<dbReference type="InterPro" id="IPR011009">
    <property type="entry name" value="Kinase-like_dom_sf"/>
</dbReference>
<feature type="domain" description="Protein kinase" evidence="8">
    <location>
        <begin position="288"/>
        <end position="544"/>
    </location>
</feature>
<organism evidence="9 10">
    <name type="scientific">Blepharisma stoltei</name>
    <dbReference type="NCBI Taxonomy" id="1481888"/>
    <lineage>
        <taxon>Eukaryota</taxon>
        <taxon>Sar</taxon>
        <taxon>Alveolata</taxon>
        <taxon>Ciliophora</taxon>
        <taxon>Postciliodesmatophora</taxon>
        <taxon>Heterotrichea</taxon>
        <taxon>Heterotrichida</taxon>
        <taxon>Blepharismidae</taxon>
        <taxon>Blepharisma</taxon>
    </lineage>
</organism>
<accession>A0AAU9JZ02</accession>
<dbReference type="InterPro" id="IPR045270">
    <property type="entry name" value="STKc_AGC"/>
</dbReference>
<dbReference type="FunFam" id="1.10.510.10:FF:000008">
    <property type="entry name" value="Non-specific serine/threonine protein kinase"/>
    <property type="match status" value="1"/>
</dbReference>
<evidence type="ECO:0000256" key="6">
    <source>
        <dbReference type="PROSITE-ProRule" id="PRU00023"/>
    </source>
</evidence>
<feature type="repeat" description="ANK" evidence="6">
    <location>
        <begin position="123"/>
        <end position="155"/>
    </location>
</feature>
<evidence type="ECO:0000256" key="4">
    <source>
        <dbReference type="ARBA" id="ARBA00022777"/>
    </source>
</evidence>
<dbReference type="SUPFAM" id="SSF56112">
    <property type="entry name" value="Protein kinase-like (PK-like)"/>
    <property type="match status" value="1"/>
</dbReference>
<evidence type="ECO:0000256" key="2">
    <source>
        <dbReference type="ARBA" id="ARBA00022679"/>
    </source>
</evidence>
<dbReference type="SMART" id="SM00220">
    <property type="entry name" value="S_TKc"/>
    <property type="match status" value="1"/>
</dbReference>
<dbReference type="Gene3D" id="1.25.40.20">
    <property type="entry name" value="Ankyrin repeat-containing domain"/>
    <property type="match status" value="1"/>
</dbReference>
<keyword evidence="5 7" id="KW-0067">ATP-binding</keyword>
<keyword evidence="3 7" id="KW-0547">Nucleotide-binding</keyword>
<evidence type="ECO:0000256" key="7">
    <source>
        <dbReference type="PROSITE-ProRule" id="PRU10141"/>
    </source>
</evidence>
<dbReference type="CDD" id="cd05123">
    <property type="entry name" value="STKc_AGC"/>
    <property type="match status" value="1"/>
</dbReference>
<dbReference type="FunFam" id="3.30.200.20:FF:000042">
    <property type="entry name" value="Aurora kinase A"/>
    <property type="match status" value="1"/>
</dbReference>
<dbReference type="GO" id="GO:0005524">
    <property type="term" value="F:ATP binding"/>
    <property type="evidence" value="ECO:0007669"/>
    <property type="project" value="UniProtKB-UniRule"/>
</dbReference>
<evidence type="ECO:0000313" key="10">
    <source>
        <dbReference type="Proteomes" id="UP001162131"/>
    </source>
</evidence>
<dbReference type="PROSITE" id="PS50297">
    <property type="entry name" value="ANK_REP_REGION"/>
    <property type="match status" value="3"/>
</dbReference>
<dbReference type="AlphaFoldDB" id="A0AAU9JZ02"/>
<dbReference type="PANTHER" id="PTHR24351">
    <property type="entry name" value="RIBOSOMAL PROTEIN S6 KINASE"/>
    <property type="match status" value="1"/>
</dbReference>
<keyword evidence="1" id="KW-0723">Serine/threonine-protein kinase</keyword>
<dbReference type="InterPro" id="IPR002110">
    <property type="entry name" value="Ankyrin_rpt"/>
</dbReference>
<dbReference type="GO" id="GO:0004674">
    <property type="term" value="F:protein serine/threonine kinase activity"/>
    <property type="evidence" value="ECO:0007669"/>
    <property type="project" value="UniProtKB-KW"/>
</dbReference>
<dbReference type="InterPro" id="IPR036770">
    <property type="entry name" value="Ankyrin_rpt-contain_sf"/>
</dbReference>
<dbReference type="InterPro" id="IPR000719">
    <property type="entry name" value="Prot_kinase_dom"/>
</dbReference>
<evidence type="ECO:0000313" key="9">
    <source>
        <dbReference type="EMBL" id="CAG9330846.1"/>
    </source>
</evidence>
<keyword evidence="4" id="KW-0418">Kinase</keyword>
<evidence type="ECO:0000256" key="1">
    <source>
        <dbReference type="ARBA" id="ARBA00022527"/>
    </source>
</evidence>
<proteinExistence type="predicted"/>
<sequence length="600" mass="67335">MKEIKSLFLALLKKDSSKSNQSLTEEDTKSTSNPLTSISRTFDSEFEDSFFGSISEGNESILVQKIPRRNIQPASVIPLSHSNSMNEALWQAAQQNKAELCRELLQKSFYGDAVADVNFKGNNNDTPLHVAAQEGFLKVCETLLDYGEKADIDAKNSKGRTALHIACMNGHLQLAQLLVRSGAEIDVTDNDGNTPLHLASQNSHNGLIIWLLSKKPSIFIENNLEKTAAEVSGSEETDKIFQKYINKTGSQALSSSSGSRIETQRVSILYMSTADEPQAPERVSPFDFELLQELGKGSFGEVYLVRKTATQILYAMKVLRKDRIMAQNLIKYALTERNVMSYVKHPFIVSLNYAFQTPEKLFLILDYCPGGDLGSMLTKEKRFAEEKARIYLCEVILALEELHKKGIIFRDLKPDNVVIDEEGHALLTDFGLSKEGAHDNYTTKSFCGSLAYLAPEVIRRQGHGKSVDWYLLGVLLYEMLVGIPPYFSVNREELISNIQKGKLRLPSSLSFEAKSLIKQLLHRDPCARLGAKRDSEEIKCHEFFRGIDWNSVLNRELRPAAPNRKVIKQENIDPIKVYGDLSIQEKGNAISGWSFVIKKI</sequence>
<dbReference type="EMBL" id="CAJZBQ010000052">
    <property type="protein sequence ID" value="CAG9330846.1"/>
    <property type="molecule type" value="Genomic_DNA"/>
</dbReference>
<feature type="repeat" description="ANK" evidence="6">
    <location>
        <begin position="158"/>
        <end position="190"/>
    </location>
</feature>
<evidence type="ECO:0000256" key="3">
    <source>
        <dbReference type="ARBA" id="ARBA00022741"/>
    </source>
</evidence>
<dbReference type="InterPro" id="IPR017441">
    <property type="entry name" value="Protein_kinase_ATP_BS"/>
</dbReference>
<dbReference type="Gene3D" id="1.10.510.10">
    <property type="entry name" value="Transferase(Phosphotransferase) domain 1"/>
    <property type="match status" value="1"/>
</dbReference>
<feature type="binding site" evidence="7">
    <location>
        <position position="317"/>
    </location>
    <ligand>
        <name>ATP</name>
        <dbReference type="ChEBI" id="CHEBI:30616"/>
    </ligand>
</feature>
<protein>
    <recommendedName>
        <fullName evidence="8">Protein kinase domain-containing protein</fullName>
    </recommendedName>
</protein>
<dbReference type="PROSITE" id="PS00107">
    <property type="entry name" value="PROTEIN_KINASE_ATP"/>
    <property type="match status" value="1"/>
</dbReference>
<feature type="repeat" description="ANK" evidence="6">
    <location>
        <begin position="191"/>
        <end position="223"/>
    </location>
</feature>
<evidence type="ECO:0000259" key="8">
    <source>
        <dbReference type="PROSITE" id="PS50011"/>
    </source>
</evidence>
<name>A0AAU9JZ02_9CILI</name>
<gene>
    <name evidence="9" type="ORF">BSTOLATCC_MIC52256</name>
</gene>
<dbReference type="PROSITE" id="PS50088">
    <property type="entry name" value="ANK_REPEAT"/>
    <property type="match status" value="3"/>
</dbReference>
<keyword evidence="10" id="KW-1185">Reference proteome</keyword>
<reference evidence="9" key="1">
    <citation type="submission" date="2021-09" db="EMBL/GenBank/DDBJ databases">
        <authorList>
            <consortium name="AG Swart"/>
            <person name="Singh M."/>
            <person name="Singh A."/>
            <person name="Seah K."/>
            <person name="Emmerich C."/>
        </authorList>
    </citation>
    <scope>NUCLEOTIDE SEQUENCE</scope>
    <source>
        <strain evidence="9">ATCC30299</strain>
    </source>
</reference>